<comment type="caution">
    <text evidence="1">The sequence shown here is derived from an EMBL/GenBank/DDBJ whole genome shotgun (WGS) entry which is preliminary data.</text>
</comment>
<dbReference type="RefSeq" id="WP_322540435.1">
    <property type="nucleotide sequence ID" value="NZ_JAXRVB010000005.1"/>
</dbReference>
<proteinExistence type="predicted"/>
<dbReference type="Proteomes" id="UP001288387">
    <property type="component" value="Unassembled WGS sequence"/>
</dbReference>
<gene>
    <name evidence="1" type="ORF">U4I38_06490</name>
</gene>
<name>A0AAJ2TLS3_STEMA</name>
<dbReference type="EMBL" id="JAXRVB010000005">
    <property type="protein sequence ID" value="MDZ5764122.1"/>
    <property type="molecule type" value="Genomic_DNA"/>
</dbReference>
<protein>
    <submittedName>
        <fullName evidence="1">Uncharacterized protein</fullName>
    </submittedName>
</protein>
<evidence type="ECO:0000313" key="1">
    <source>
        <dbReference type="EMBL" id="MDZ5764122.1"/>
    </source>
</evidence>
<accession>A0AAJ2TLS3</accession>
<organism evidence="1 2">
    <name type="scientific">Stenotrophomonas maltophilia</name>
    <name type="common">Pseudomonas maltophilia</name>
    <name type="synonym">Xanthomonas maltophilia</name>
    <dbReference type="NCBI Taxonomy" id="40324"/>
    <lineage>
        <taxon>Bacteria</taxon>
        <taxon>Pseudomonadati</taxon>
        <taxon>Pseudomonadota</taxon>
        <taxon>Gammaproteobacteria</taxon>
        <taxon>Lysobacterales</taxon>
        <taxon>Lysobacteraceae</taxon>
        <taxon>Stenotrophomonas</taxon>
        <taxon>Stenotrophomonas maltophilia group</taxon>
    </lineage>
</organism>
<dbReference type="AlphaFoldDB" id="A0AAJ2TLS3"/>
<sequence length="77" mass="8225">MADAIKHAKAAAKAEAHLYVWETVVAILEGSASPDRDRAAIAPINRVIAIAKKEQQRLLAKYDGELSKIDSQAVGNG</sequence>
<reference evidence="1" key="1">
    <citation type="submission" date="2023-12" db="EMBL/GenBank/DDBJ databases">
        <title>'Antibacterial potential of Stenotrophomonas maltophilia cystic fibrosis isolates' (manuscript under preparation).</title>
        <authorList>
            <person name="Crisan C.V."/>
            <person name="Pettis M."/>
            <person name="Goldberg J.B."/>
        </authorList>
    </citation>
    <scope>NUCLEOTIDE SEQUENCE</scope>
    <source>
        <strain evidence="1">CCV129</strain>
    </source>
</reference>
<evidence type="ECO:0000313" key="2">
    <source>
        <dbReference type="Proteomes" id="UP001288387"/>
    </source>
</evidence>